<feature type="region of interest" description="Disordered" evidence="1">
    <location>
        <begin position="785"/>
        <end position="902"/>
    </location>
</feature>
<evidence type="ECO:0000256" key="1">
    <source>
        <dbReference type="SAM" id="MobiDB-lite"/>
    </source>
</evidence>
<feature type="compositionally biased region" description="Polar residues" evidence="1">
    <location>
        <begin position="789"/>
        <end position="798"/>
    </location>
</feature>
<feature type="region of interest" description="Disordered" evidence="1">
    <location>
        <begin position="596"/>
        <end position="675"/>
    </location>
</feature>
<protein>
    <submittedName>
        <fullName evidence="2">Uncharacterized protein</fullName>
    </submittedName>
</protein>
<feature type="compositionally biased region" description="Basic residues" evidence="1">
    <location>
        <begin position="417"/>
        <end position="432"/>
    </location>
</feature>
<dbReference type="HOGENOM" id="CLU_321327_0_0_1"/>
<dbReference type="EMBL" id="KN839844">
    <property type="protein sequence ID" value="KIJ64996.1"/>
    <property type="molecule type" value="Genomic_DNA"/>
</dbReference>
<gene>
    <name evidence="2" type="ORF">HYDPIDRAFT_27733</name>
</gene>
<keyword evidence="3" id="KW-1185">Reference proteome</keyword>
<sequence>MSTKITGEPLAWLEKKEAEHRELLESKAYSKFWPILFEQWFKDFPERKEMFPDVPEEVDLTEEQGRALGEAINKRQRKLQAWFRWRGNPTRVSRAANRHHPDLLTAITTSKPTRTRTKVELYSEMFYQDRVKPLVEAEAAAGKLNAPGAKLVAARTLCRDLLENEEEEVRKQIDELYEAEKKKRKSLSSGDDSAEETDPDAILAAIEDLPATLGQILTALSKKTGWTFSCMMAGPHPRRDWDITAATFHLGKTPMGCDFSVFRPTLEGELMRAYADFAEVVFSGRRRGPTEASASTGNSEGKMVEKGSGIIGAILDDSQLYRFSEAPSESHDASPASPAPPTSVNSALHPPLASNAPLMLATLMPASNALPASTPLIPASNAQVPPSARANQNVSESHAKAAEQPGNHMVPEEVPKSRPRPRVIQRDAHKKTSLPMPEPTSGCQLRLPSPTTSYSSEYSLDDGSESVDSVPLDFASSRSTTPAYSDFDDDLFSSPSAWGSSHPTTPGDEFADFSPSLSRNYNYAARGSKEDHTDPYSSTVTPKSFTEMLNSPGLRPLHSDVSPASRGTTVAALSFGYMDVVPRQYVAPSESLNFASESSESSESSPPNVVGAGRQSNPLRNSPSTQPLVVEGGNGAQRAVPAPQPGHWHSQSLGQKTAPATPLPDATEPTVPGPGAMAIATSGSAKLTPAASAPAPIVVNAAYTQPPLASTLQLEFSPTSLITTVQPLPLHSASGLTTIQQGSSASGARPNTQPSATPRQMNYEIVQHIPRTTPQVTTEKVADNVVAPSVSNQETDTVVSPPVLENDNTDTRAGQDSASHPLQSMNGTKEPRAQGRTRQPVIRAADQELEPRRTRRVHVPSSRATVANAIGSQNIPPPKGDAGKKRHLSSASEPANKRKRGV</sequence>
<feature type="compositionally biased region" description="Low complexity" evidence="1">
    <location>
        <begin position="447"/>
        <end position="458"/>
    </location>
</feature>
<feature type="region of interest" description="Disordered" evidence="1">
    <location>
        <begin position="525"/>
        <end position="564"/>
    </location>
</feature>
<feature type="region of interest" description="Disordered" evidence="1">
    <location>
        <begin position="325"/>
        <end position="350"/>
    </location>
</feature>
<feature type="compositionally biased region" description="Polar residues" evidence="1">
    <location>
        <begin position="535"/>
        <end position="549"/>
    </location>
</feature>
<reference evidence="2 3" key="1">
    <citation type="submission" date="2014-04" db="EMBL/GenBank/DDBJ databases">
        <title>Evolutionary Origins and Diversification of the Mycorrhizal Mutualists.</title>
        <authorList>
            <consortium name="DOE Joint Genome Institute"/>
            <consortium name="Mycorrhizal Genomics Consortium"/>
            <person name="Kohler A."/>
            <person name="Kuo A."/>
            <person name="Nagy L.G."/>
            <person name="Floudas D."/>
            <person name="Copeland A."/>
            <person name="Barry K.W."/>
            <person name="Cichocki N."/>
            <person name="Veneault-Fourrey C."/>
            <person name="LaButti K."/>
            <person name="Lindquist E.A."/>
            <person name="Lipzen A."/>
            <person name="Lundell T."/>
            <person name="Morin E."/>
            <person name="Murat C."/>
            <person name="Riley R."/>
            <person name="Ohm R."/>
            <person name="Sun H."/>
            <person name="Tunlid A."/>
            <person name="Henrissat B."/>
            <person name="Grigoriev I.V."/>
            <person name="Hibbett D.S."/>
            <person name="Martin F."/>
        </authorList>
    </citation>
    <scope>NUCLEOTIDE SEQUENCE [LARGE SCALE GENOMIC DNA]</scope>
    <source>
        <strain evidence="2 3">MD-312</strain>
    </source>
</reference>
<evidence type="ECO:0000313" key="2">
    <source>
        <dbReference type="EMBL" id="KIJ64996.1"/>
    </source>
</evidence>
<feature type="compositionally biased region" description="Polar residues" evidence="1">
    <location>
        <begin position="380"/>
        <end position="396"/>
    </location>
</feature>
<proteinExistence type="predicted"/>
<feature type="region of interest" description="Disordered" evidence="1">
    <location>
        <begin position="377"/>
        <end position="468"/>
    </location>
</feature>
<feature type="compositionally biased region" description="Polar residues" evidence="1">
    <location>
        <begin position="614"/>
        <end position="627"/>
    </location>
</feature>
<dbReference type="OrthoDB" id="2693411at2759"/>
<feature type="region of interest" description="Disordered" evidence="1">
    <location>
        <begin position="739"/>
        <end position="759"/>
    </location>
</feature>
<feature type="compositionally biased region" description="Polar residues" evidence="1">
    <location>
        <begin position="862"/>
        <end position="874"/>
    </location>
</feature>
<accession>A0A0C9WFN6</accession>
<name>A0A0C9WFN6_9AGAM</name>
<evidence type="ECO:0000313" key="3">
    <source>
        <dbReference type="Proteomes" id="UP000053820"/>
    </source>
</evidence>
<organism evidence="2 3">
    <name type="scientific">Hydnomerulius pinastri MD-312</name>
    <dbReference type="NCBI Taxonomy" id="994086"/>
    <lineage>
        <taxon>Eukaryota</taxon>
        <taxon>Fungi</taxon>
        <taxon>Dikarya</taxon>
        <taxon>Basidiomycota</taxon>
        <taxon>Agaricomycotina</taxon>
        <taxon>Agaricomycetes</taxon>
        <taxon>Agaricomycetidae</taxon>
        <taxon>Boletales</taxon>
        <taxon>Boletales incertae sedis</taxon>
        <taxon>Leucogyrophana</taxon>
    </lineage>
</organism>
<feature type="compositionally biased region" description="Polar residues" evidence="1">
    <location>
        <begin position="811"/>
        <end position="827"/>
    </location>
</feature>
<dbReference type="AlphaFoldDB" id="A0A0C9WFN6"/>
<feature type="compositionally biased region" description="Low complexity" evidence="1">
    <location>
        <begin position="596"/>
        <end position="605"/>
    </location>
</feature>
<dbReference type="Proteomes" id="UP000053820">
    <property type="component" value="Unassembled WGS sequence"/>
</dbReference>